<dbReference type="Pfam" id="PF01393">
    <property type="entry name" value="Chromo_shadow"/>
    <property type="match status" value="1"/>
</dbReference>
<evidence type="ECO:0000259" key="4">
    <source>
        <dbReference type="PROSITE" id="PS50013"/>
    </source>
</evidence>
<evidence type="ECO:0000256" key="2">
    <source>
        <dbReference type="ARBA" id="ARBA00023242"/>
    </source>
</evidence>
<dbReference type="PROSITE" id="PS50013">
    <property type="entry name" value="CHROMO_2"/>
    <property type="match status" value="1"/>
</dbReference>
<gene>
    <name evidence="5" type="ORF">E2I00_001392</name>
</gene>
<comment type="subcellular location">
    <subcellularLocation>
        <location evidence="1">Nucleus</location>
    </subcellularLocation>
</comment>
<keyword evidence="6" id="KW-1185">Reference proteome</keyword>
<dbReference type="SMART" id="SM00300">
    <property type="entry name" value="ChSh"/>
    <property type="match status" value="1"/>
</dbReference>
<evidence type="ECO:0000313" key="5">
    <source>
        <dbReference type="EMBL" id="KAB0401024.1"/>
    </source>
</evidence>
<feature type="domain" description="Chromo" evidence="4">
    <location>
        <begin position="88"/>
        <end position="146"/>
    </location>
</feature>
<feature type="region of interest" description="Disordered" evidence="3">
    <location>
        <begin position="29"/>
        <end position="100"/>
    </location>
</feature>
<dbReference type="Gene3D" id="2.40.50.40">
    <property type="match status" value="1"/>
</dbReference>
<dbReference type="Proteomes" id="UP000437017">
    <property type="component" value="Unassembled WGS sequence"/>
</dbReference>
<name>A0A6A1Q186_BALPH</name>
<reference evidence="5 6" key="1">
    <citation type="journal article" date="2019" name="PLoS ONE">
        <title>Genomic analyses reveal an absence of contemporary introgressive admixture between fin whales and blue whales, despite known hybrids.</title>
        <authorList>
            <person name="Westbury M.V."/>
            <person name="Petersen B."/>
            <person name="Lorenzen E.D."/>
        </authorList>
    </citation>
    <scope>NUCLEOTIDE SEQUENCE [LARGE SCALE GENOMIC DNA]</scope>
    <source>
        <strain evidence="5">FinWhale-01</strain>
    </source>
</reference>
<dbReference type="OrthoDB" id="433924at2759"/>
<sequence length="150" mass="16484">MVLRFLAQISLKRTDFRQWGACNGQRVAGSCEGHGLKHHRTLDKEQNEAGKEKDGTKRKSSSDSEPDDSKSKKKRDAADKPRGLAGGLDPERVTGAADSSGGFTFLTEWKDSDEADLVLAKEANMKCPQTVIAFYEERLPSPSCPEDEAQ</sequence>
<keyword evidence="2" id="KW-0539">Nucleus</keyword>
<evidence type="ECO:0000313" key="6">
    <source>
        <dbReference type="Proteomes" id="UP000437017"/>
    </source>
</evidence>
<dbReference type="PANTHER" id="PTHR22812">
    <property type="entry name" value="CHROMOBOX PROTEIN"/>
    <property type="match status" value="1"/>
</dbReference>
<protein>
    <recommendedName>
        <fullName evidence="4">Chromo domain-containing protein</fullName>
    </recommendedName>
</protein>
<evidence type="ECO:0000256" key="3">
    <source>
        <dbReference type="SAM" id="MobiDB-lite"/>
    </source>
</evidence>
<dbReference type="AlphaFoldDB" id="A0A6A1Q186"/>
<dbReference type="InterPro" id="IPR008251">
    <property type="entry name" value="Chromo_shadow_dom"/>
</dbReference>
<organism evidence="5 6">
    <name type="scientific">Balaenoptera physalus</name>
    <name type="common">Fin whale</name>
    <name type="synonym">Balaena physalus</name>
    <dbReference type="NCBI Taxonomy" id="9770"/>
    <lineage>
        <taxon>Eukaryota</taxon>
        <taxon>Metazoa</taxon>
        <taxon>Chordata</taxon>
        <taxon>Craniata</taxon>
        <taxon>Vertebrata</taxon>
        <taxon>Euteleostomi</taxon>
        <taxon>Mammalia</taxon>
        <taxon>Eutheria</taxon>
        <taxon>Laurasiatheria</taxon>
        <taxon>Artiodactyla</taxon>
        <taxon>Whippomorpha</taxon>
        <taxon>Cetacea</taxon>
        <taxon>Mysticeti</taxon>
        <taxon>Balaenopteridae</taxon>
        <taxon>Balaenoptera</taxon>
    </lineage>
</organism>
<dbReference type="InterPro" id="IPR000953">
    <property type="entry name" value="Chromo/chromo_shadow_dom"/>
</dbReference>
<dbReference type="SUPFAM" id="SSF54160">
    <property type="entry name" value="Chromo domain-like"/>
    <property type="match status" value="1"/>
</dbReference>
<comment type="caution">
    <text evidence="5">The sequence shown here is derived from an EMBL/GenBank/DDBJ whole genome shotgun (WGS) entry which is preliminary data.</text>
</comment>
<accession>A0A6A1Q186</accession>
<evidence type="ECO:0000256" key="1">
    <source>
        <dbReference type="ARBA" id="ARBA00004123"/>
    </source>
</evidence>
<dbReference type="InterPro" id="IPR051219">
    <property type="entry name" value="Heterochromatin_chromo-domain"/>
</dbReference>
<dbReference type="InterPro" id="IPR016197">
    <property type="entry name" value="Chromo-like_dom_sf"/>
</dbReference>
<dbReference type="EMBL" id="SGJD01001271">
    <property type="protein sequence ID" value="KAB0401024.1"/>
    <property type="molecule type" value="Genomic_DNA"/>
</dbReference>
<dbReference type="GO" id="GO:0005634">
    <property type="term" value="C:nucleus"/>
    <property type="evidence" value="ECO:0007669"/>
    <property type="project" value="UniProtKB-SubCell"/>
</dbReference>
<proteinExistence type="predicted"/>
<feature type="compositionally biased region" description="Basic and acidic residues" evidence="3">
    <location>
        <begin position="42"/>
        <end position="82"/>
    </location>
</feature>